<feature type="binding site" evidence="9">
    <location>
        <begin position="62"/>
        <end position="63"/>
    </location>
    <ligand>
        <name>FAD</name>
        <dbReference type="ChEBI" id="CHEBI:57692"/>
    </ligand>
</feature>
<dbReference type="RefSeq" id="WP_123640631.1">
    <property type="nucleotide sequence ID" value="NZ_ML119081.1"/>
</dbReference>
<reference evidence="11 12" key="1">
    <citation type="submission" date="2018-10" db="EMBL/GenBank/DDBJ databases">
        <title>Histidinibacterium lentulum gen. nov., sp. nov., a marine bacterium from the culture broth of Picochlorum sp. 122.</title>
        <authorList>
            <person name="Wang G."/>
        </authorList>
    </citation>
    <scope>NUCLEOTIDE SEQUENCE [LARGE SCALE GENOMIC DNA]</scope>
    <source>
        <strain evidence="11 12">B17</strain>
    </source>
</reference>
<organism evidence="11 12">
    <name type="scientific">Histidinibacterium lentulum</name>
    <dbReference type="NCBI Taxonomy" id="2480588"/>
    <lineage>
        <taxon>Bacteria</taxon>
        <taxon>Pseudomonadati</taxon>
        <taxon>Pseudomonadota</taxon>
        <taxon>Alphaproteobacteria</taxon>
        <taxon>Rhodobacterales</taxon>
        <taxon>Paracoccaceae</taxon>
        <taxon>Histidinibacterium</taxon>
    </lineage>
</organism>
<dbReference type="GO" id="GO:0009851">
    <property type="term" value="P:auxin biosynthetic process"/>
    <property type="evidence" value="ECO:0007669"/>
    <property type="project" value="UniProtKB-KW"/>
</dbReference>
<evidence type="ECO:0000256" key="3">
    <source>
        <dbReference type="ARBA" id="ARBA00005833"/>
    </source>
</evidence>
<evidence type="ECO:0000313" key="11">
    <source>
        <dbReference type="EMBL" id="ROU04225.1"/>
    </source>
</evidence>
<evidence type="ECO:0000256" key="5">
    <source>
        <dbReference type="ARBA" id="ARBA00017871"/>
    </source>
</evidence>
<sequence length="449" mass="47535">MMGRGRRRFLMAGAGALGVLGLGGAGANVRSPRRILVLGAGLAGLAAARALHDAGDRVTVLEARDRIGGRVRTSRLWPDLPVDLGASWIHGQRGNPLTALAREARAQVVATRYDAAVLLGPEGAEIDPDLRPAERLLARALAATERLDADVSVQEAIEASADWQGADAGLRRLVAHLVNSTLEQDYGSPARFLSAWYGQEGRDFGGADVLFPGGFDRIATHLAGGLDIRLSTEVRSVAPGEVRLSDGGTVGADHVICTLPLGVLQGGGVRFGAPLAHGRQAALDGLRMGLLNKCWLRFDRVRWPDDVDWIGWLGPRPGYWAEWVSLARALRAPVLLGFNAADPALDLERLDDRDTAAAAHEALRAMFGTGFPAPVAAQVTRWGRDPLSLGSYSYTAVGTSPATRRALAGAEWDGQLWFAGEAASAEYFGTAHGAVLSGREAARGVLGHR</sequence>
<feature type="domain" description="Amine oxidase" evidence="10">
    <location>
        <begin position="42"/>
        <end position="446"/>
    </location>
</feature>
<proteinExistence type="inferred from homology"/>
<name>A0A3N2R9Y6_9RHOB</name>
<dbReference type="SUPFAM" id="SSF54373">
    <property type="entry name" value="FAD-linked reductases, C-terminal domain"/>
    <property type="match status" value="1"/>
</dbReference>
<dbReference type="Gene3D" id="3.90.660.10">
    <property type="match status" value="1"/>
</dbReference>
<feature type="binding site" evidence="9">
    <location>
        <position position="234"/>
    </location>
    <ligand>
        <name>FAD</name>
        <dbReference type="ChEBI" id="CHEBI:57692"/>
    </ligand>
</feature>
<evidence type="ECO:0000256" key="9">
    <source>
        <dbReference type="PIRSR" id="PIRSR601613-1"/>
    </source>
</evidence>
<dbReference type="GO" id="GO:0050361">
    <property type="term" value="F:tryptophan 2-monooxygenase activity"/>
    <property type="evidence" value="ECO:0007669"/>
    <property type="project" value="UniProtKB-EC"/>
</dbReference>
<comment type="pathway">
    <text evidence="2">Plant hormone metabolism; auxin biosynthesis.</text>
</comment>
<dbReference type="EC" id="1.13.12.3" evidence="4"/>
<evidence type="ECO:0000256" key="4">
    <source>
        <dbReference type="ARBA" id="ARBA00012535"/>
    </source>
</evidence>
<comment type="similarity">
    <text evidence="3">Belongs to the tryptophan 2-monooxygenase family.</text>
</comment>
<comment type="catalytic activity">
    <reaction evidence="8">
        <text>L-tryptophan + O2 = indole-3-acetamide + CO2 + H2O</text>
        <dbReference type="Rhea" id="RHEA:16165"/>
        <dbReference type="ChEBI" id="CHEBI:15377"/>
        <dbReference type="ChEBI" id="CHEBI:15379"/>
        <dbReference type="ChEBI" id="CHEBI:16031"/>
        <dbReference type="ChEBI" id="CHEBI:16526"/>
        <dbReference type="ChEBI" id="CHEBI:57912"/>
        <dbReference type="EC" id="1.13.12.3"/>
    </reaction>
</comment>
<evidence type="ECO:0000256" key="2">
    <source>
        <dbReference type="ARBA" id="ARBA00004814"/>
    </source>
</evidence>
<dbReference type="InterPro" id="IPR001613">
    <property type="entry name" value="Flavin_amine_oxidase"/>
</dbReference>
<keyword evidence="6" id="KW-0560">Oxidoreductase</keyword>
<dbReference type="InterPro" id="IPR006311">
    <property type="entry name" value="TAT_signal"/>
</dbReference>
<dbReference type="Gene3D" id="3.50.50.60">
    <property type="entry name" value="FAD/NAD(P)-binding domain"/>
    <property type="match status" value="1"/>
</dbReference>
<dbReference type="SUPFAM" id="SSF51905">
    <property type="entry name" value="FAD/NAD(P)-binding domain"/>
    <property type="match status" value="1"/>
</dbReference>
<evidence type="ECO:0000256" key="6">
    <source>
        <dbReference type="ARBA" id="ARBA00023002"/>
    </source>
</evidence>
<protein>
    <recommendedName>
        <fullName evidence="5">Tryptophan 2-monooxygenase</fullName>
        <ecNumber evidence="4">1.13.12.3</ecNumber>
    </recommendedName>
</protein>
<dbReference type="Pfam" id="PF01593">
    <property type="entry name" value="Amino_oxidase"/>
    <property type="match status" value="1"/>
</dbReference>
<dbReference type="PANTHER" id="PTHR10742:SF410">
    <property type="entry name" value="LYSINE-SPECIFIC HISTONE DEMETHYLASE 2"/>
    <property type="match status" value="1"/>
</dbReference>
<gene>
    <name evidence="11" type="ORF">EAT49_02215</name>
</gene>
<keyword evidence="7" id="KW-0073">Auxin biosynthesis</keyword>
<feature type="binding site" evidence="9">
    <location>
        <position position="338"/>
    </location>
    <ligand>
        <name>substrate</name>
    </ligand>
</feature>
<evidence type="ECO:0000256" key="7">
    <source>
        <dbReference type="ARBA" id="ARBA00023070"/>
    </source>
</evidence>
<accession>A0A3N2R9Y6</accession>
<dbReference type="InterPro" id="IPR050281">
    <property type="entry name" value="Flavin_monoamine_oxidase"/>
</dbReference>
<dbReference type="OrthoDB" id="9790035at2"/>
<evidence type="ECO:0000259" key="10">
    <source>
        <dbReference type="Pfam" id="PF01593"/>
    </source>
</evidence>
<dbReference type="PANTHER" id="PTHR10742">
    <property type="entry name" value="FLAVIN MONOAMINE OXIDASE"/>
    <property type="match status" value="1"/>
</dbReference>
<keyword evidence="12" id="KW-1185">Reference proteome</keyword>
<dbReference type="PROSITE" id="PS51318">
    <property type="entry name" value="TAT"/>
    <property type="match status" value="1"/>
</dbReference>
<dbReference type="PRINTS" id="PR00757">
    <property type="entry name" value="AMINEOXDASEF"/>
</dbReference>
<dbReference type="InterPro" id="IPR002937">
    <property type="entry name" value="Amino_oxidase"/>
</dbReference>
<comment type="caution">
    <text evidence="11">The sequence shown here is derived from an EMBL/GenBank/DDBJ whole genome shotgun (WGS) entry which is preliminary data.</text>
</comment>
<dbReference type="EMBL" id="RDRB01000001">
    <property type="protein sequence ID" value="ROU04225.1"/>
    <property type="molecule type" value="Genomic_DNA"/>
</dbReference>
<dbReference type="AlphaFoldDB" id="A0A3N2R9Y6"/>
<dbReference type="Proteomes" id="UP000268016">
    <property type="component" value="Unassembled WGS sequence"/>
</dbReference>
<comment type="cofactor">
    <cofactor evidence="1">
        <name>FAD</name>
        <dbReference type="ChEBI" id="CHEBI:57692"/>
    </cofactor>
</comment>
<evidence type="ECO:0000313" key="12">
    <source>
        <dbReference type="Proteomes" id="UP000268016"/>
    </source>
</evidence>
<dbReference type="InterPro" id="IPR036188">
    <property type="entry name" value="FAD/NAD-bd_sf"/>
</dbReference>
<evidence type="ECO:0000256" key="8">
    <source>
        <dbReference type="ARBA" id="ARBA00047321"/>
    </source>
</evidence>
<evidence type="ECO:0000256" key="1">
    <source>
        <dbReference type="ARBA" id="ARBA00001974"/>
    </source>
</evidence>